<dbReference type="Pfam" id="PF04909">
    <property type="entry name" value="Amidohydro_2"/>
    <property type="match status" value="1"/>
</dbReference>
<dbReference type="PANTHER" id="PTHR35563:SF2">
    <property type="entry name" value="BARREL METAL-DEPENDENT HYDROLASE, PUTATIVE (AFU_ORTHOLOGUE AFUA_1G16240)-RELATED"/>
    <property type="match status" value="1"/>
</dbReference>
<accession>A0A5P2HEV1</accession>
<dbReference type="EMBL" id="CP044067">
    <property type="protein sequence ID" value="QET06556.1"/>
    <property type="molecule type" value="Genomic_DNA"/>
</dbReference>
<dbReference type="PANTHER" id="PTHR35563">
    <property type="entry name" value="BARREL METAL-DEPENDENT HYDROLASE, PUTATIVE (AFU_ORTHOLOGUE AFUA_1G16240)-RELATED"/>
    <property type="match status" value="1"/>
</dbReference>
<dbReference type="OrthoDB" id="9787654at2"/>
<feature type="domain" description="Amidohydrolase-related" evidence="1">
    <location>
        <begin position="5"/>
        <end position="259"/>
    </location>
</feature>
<dbReference type="Gene3D" id="3.20.20.140">
    <property type="entry name" value="Metal-dependent hydrolases"/>
    <property type="match status" value="1"/>
</dbReference>
<dbReference type="InterPro" id="IPR032466">
    <property type="entry name" value="Metal_Hydrolase"/>
</dbReference>
<gene>
    <name evidence="2" type="ORF">FOB72_19735</name>
</gene>
<keyword evidence="2" id="KW-0378">Hydrolase</keyword>
<reference evidence="2 3" key="1">
    <citation type="submission" date="2019-09" db="EMBL/GenBank/DDBJ databases">
        <title>FDA dAtabase for Regulatory Grade micrObial Sequences (FDA-ARGOS): Supporting development and validation of Infectious Disease Dx tests.</title>
        <authorList>
            <person name="Sciortino C."/>
            <person name="Tallon L."/>
            <person name="Sadzewicz L."/>
            <person name="Vavikolanu K."/>
            <person name="Mehta A."/>
            <person name="Aluvathingal J."/>
            <person name="Nadendla S."/>
            <person name="Nandy P."/>
            <person name="Geyer C."/>
            <person name="Yan Y."/>
            <person name="Sichtig H."/>
        </authorList>
    </citation>
    <scope>NUCLEOTIDE SEQUENCE [LARGE SCALE GENOMIC DNA]</scope>
    <source>
        <strain evidence="2 3">FDAARGOS_664</strain>
    </source>
</reference>
<dbReference type="SUPFAM" id="SSF51556">
    <property type="entry name" value="Metallo-dependent hydrolases"/>
    <property type="match status" value="1"/>
</dbReference>
<organism evidence="2 3">
    <name type="scientific">Cupriavidus pauculus</name>
    <dbReference type="NCBI Taxonomy" id="82633"/>
    <lineage>
        <taxon>Bacteria</taxon>
        <taxon>Pseudomonadati</taxon>
        <taxon>Pseudomonadota</taxon>
        <taxon>Betaproteobacteria</taxon>
        <taxon>Burkholderiales</taxon>
        <taxon>Burkholderiaceae</taxon>
        <taxon>Cupriavidus</taxon>
    </lineage>
</organism>
<protein>
    <submittedName>
        <fullName evidence="2">Amidohydrolase family protein</fullName>
    </submittedName>
</protein>
<proteinExistence type="predicted"/>
<sequence length="263" mass="28235">MHVYDRRYPVAAGATLRPADASVDDYRRVQRALGTRRAVVVTPSTYGTDNSITVDAIAALGTGALGVAVVGPDVTDAELARLHRRGIRGIRFNLTLPAPVTLADIPTLARRIAALGWHVQLNLPPAWLPDAAAMLAALPVPMVFDHYGHLPLEGAQAEPAFRTIAALLEAGKAWVKLSGPYIESRTGAPDYADVQPLAARYLALAPERMVWGSDWPHPTVQARGGEPVDDAATLRTFIEWCGAAALAEQVLVRNPQTLYASRT</sequence>
<dbReference type="InterPro" id="IPR006680">
    <property type="entry name" value="Amidohydro-rel"/>
</dbReference>
<evidence type="ECO:0000313" key="2">
    <source>
        <dbReference type="EMBL" id="QET06556.1"/>
    </source>
</evidence>
<name>A0A5P2HEV1_9BURK</name>
<evidence type="ECO:0000259" key="1">
    <source>
        <dbReference type="Pfam" id="PF04909"/>
    </source>
</evidence>
<evidence type="ECO:0000313" key="3">
    <source>
        <dbReference type="Proteomes" id="UP000322822"/>
    </source>
</evidence>
<dbReference type="GO" id="GO:0016787">
    <property type="term" value="F:hydrolase activity"/>
    <property type="evidence" value="ECO:0007669"/>
    <property type="project" value="UniProtKB-KW"/>
</dbReference>
<dbReference type="AlphaFoldDB" id="A0A5P2HEV1"/>
<dbReference type="Proteomes" id="UP000322822">
    <property type="component" value="Chromosome 2"/>
</dbReference>
<dbReference type="InterPro" id="IPR052358">
    <property type="entry name" value="Aro_Compnd_Degr_Hydrolases"/>
</dbReference>